<evidence type="ECO:0000256" key="1">
    <source>
        <dbReference type="ARBA" id="ARBA00004651"/>
    </source>
</evidence>
<feature type="transmembrane region" description="Helical" evidence="6">
    <location>
        <begin position="75"/>
        <end position="95"/>
    </location>
</feature>
<sequence>MKKNIYIIIGSVILAIGLYFFLIQHNVAAGGISGLSLVLAQILNVNVGLLNLVLNIIVLVLGALLVSVRFAKKSVLSAATVSATIILLETIFPETVLTNDMILNVIFGPIIIALGLGLIFYNGGSSGGTDVIAAILNKYTNFPIHVSLFLTDLTVIILSTMVIGLEKSLYAVLSIMIQLISLDYVIQGLDRKIAVLIISDKYEELTDLLINKYQRGVTLLHAEGGYTSNKKKIIMAIINTKMYPAIKESILDMDDKAFMFSYSVSEVLGEGFTVKELR</sequence>
<dbReference type="GO" id="GO:0005886">
    <property type="term" value="C:plasma membrane"/>
    <property type="evidence" value="ECO:0007669"/>
    <property type="project" value="UniProtKB-SubCell"/>
</dbReference>
<feature type="transmembrane region" description="Helical" evidence="6">
    <location>
        <begin position="43"/>
        <end position="68"/>
    </location>
</feature>
<proteinExistence type="predicted"/>
<dbReference type="PIRSF" id="PIRSF006483">
    <property type="entry name" value="Membrane_protein_YitT"/>
    <property type="match status" value="1"/>
</dbReference>
<feature type="transmembrane region" description="Helical" evidence="6">
    <location>
        <begin position="142"/>
        <end position="163"/>
    </location>
</feature>
<feature type="transmembrane region" description="Helical" evidence="6">
    <location>
        <begin position="5"/>
        <end position="23"/>
    </location>
</feature>
<evidence type="ECO:0000256" key="3">
    <source>
        <dbReference type="ARBA" id="ARBA00022692"/>
    </source>
</evidence>
<keyword evidence="4 6" id="KW-1133">Transmembrane helix</keyword>
<keyword evidence="3 6" id="KW-0812">Transmembrane</keyword>
<accession>A0A3E2TJY1</accession>
<evidence type="ECO:0000256" key="5">
    <source>
        <dbReference type="ARBA" id="ARBA00023136"/>
    </source>
</evidence>
<keyword evidence="2" id="KW-1003">Cell membrane</keyword>
<organism evidence="8 9">
    <name type="scientific">Anaerococcus nagyae</name>
    <dbReference type="NCBI Taxonomy" id="1755241"/>
    <lineage>
        <taxon>Bacteria</taxon>
        <taxon>Bacillati</taxon>
        <taxon>Bacillota</taxon>
        <taxon>Tissierellia</taxon>
        <taxon>Tissierellales</taxon>
        <taxon>Peptoniphilaceae</taxon>
        <taxon>Anaerococcus</taxon>
    </lineage>
</organism>
<comment type="caution">
    <text evidence="8">The sequence shown here is derived from an EMBL/GenBank/DDBJ whole genome shotgun (WGS) entry which is preliminary data.</text>
</comment>
<evidence type="ECO:0000313" key="9">
    <source>
        <dbReference type="Proteomes" id="UP000261011"/>
    </source>
</evidence>
<name>A0A3E2TJY1_9FIRM</name>
<dbReference type="AlphaFoldDB" id="A0A3E2TJY1"/>
<feature type="domain" description="DUF2179" evidence="7">
    <location>
        <begin position="215"/>
        <end position="269"/>
    </location>
</feature>
<dbReference type="InterPro" id="IPR051461">
    <property type="entry name" value="UPF0750_membrane"/>
</dbReference>
<dbReference type="Proteomes" id="UP000261011">
    <property type="component" value="Unassembled WGS sequence"/>
</dbReference>
<reference evidence="8 9" key="1">
    <citation type="submission" date="2018-08" db="EMBL/GenBank/DDBJ databases">
        <title>A genome reference for cultivated species of the human gut microbiota.</title>
        <authorList>
            <person name="Zou Y."/>
            <person name="Xue W."/>
            <person name="Luo G."/>
        </authorList>
    </citation>
    <scope>NUCLEOTIDE SEQUENCE [LARGE SCALE GENOMIC DNA]</scope>
    <source>
        <strain evidence="8 9">OF01-3</strain>
    </source>
</reference>
<evidence type="ECO:0000259" key="7">
    <source>
        <dbReference type="Pfam" id="PF10035"/>
    </source>
</evidence>
<dbReference type="InterPro" id="IPR019264">
    <property type="entry name" value="DUF2179"/>
</dbReference>
<evidence type="ECO:0000256" key="6">
    <source>
        <dbReference type="SAM" id="Phobius"/>
    </source>
</evidence>
<dbReference type="OrthoDB" id="3180973at2"/>
<comment type="subcellular location">
    <subcellularLocation>
        <location evidence="1">Cell membrane</location>
        <topology evidence="1">Multi-pass membrane protein</topology>
    </subcellularLocation>
</comment>
<evidence type="ECO:0000256" key="2">
    <source>
        <dbReference type="ARBA" id="ARBA00022475"/>
    </source>
</evidence>
<feature type="transmembrane region" description="Helical" evidence="6">
    <location>
        <begin position="101"/>
        <end position="121"/>
    </location>
</feature>
<dbReference type="RefSeq" id="WP_117521547.1">
    <property type="nucleotide sequence ID" value="NZ_AP031484.1"/>
</dbReference>
<dbReference type="Pfam" id="PF10035">
    <property type="entry name" value="DUF2179"/>
    <property type="match status" value="1"/>
</dbReference>
<dbReference type="PANTHER" id="PTHR33545">
    <property type="entry name" value="UPF0750 MEMBRANE PROTEIN YITT-RELATED"/>
    <property type="match status" value="1"/>
</dbReference>
<gene>
    <name evidence="8" type="ORF">DXA39_04870</name>
</gene>
<dbReference type="Gene3D" id="3.30.70.120">
    <property type="match status" value="1"/>
</dbReference>
<dbReference type="Pfam" id="PF02588">
    <property type="entry name" value="YitT_membrane"/>
    <property type="match status" value="1"/>
</dbReference>
<dbReference type="InterPro" id="IPR015867">
    <property type="entry name" value="N-reg_PII/ATP_PRibTrfase_C"/>
</dbReference>
<keyword evidence="5 6" id="KW-0472">Membrane</keyword>
<dbReference type="InterPro" id="IPR003740">
    <property type="entry name" value="YitT"/>
</dbReference>
<evidence type="ECO:0000313" key="8">
    <source>
        <dbReference type="EMBL" id="RGB76504.1"/>
    </source>
</evidence>
<evidence type="ECO:0000256" key="4">
    <source>
        <dbReference type="ARBA" id="ARBA00022989"/>
    </source>
</evidence>
<protein>
    <submittedName>
        <fullName evidence="8">YitT family protein</fullName>
    </submittedName>
</protein>
<dbReference type="PANTHER" id="PTHR33545:SF9">
    <property type="entry name" value="UPF0750 MEMBRANE PROTEIN YITE"/>
    <property type="match status" value="1"/>
</dbReference>
<dbReference type="EMBL" id="QVEU01000003">
    <property type="protein sequence ID" value="RGB76504.1"/>
    <property type="molecule type" value="Genomic_DNA"/>
</dbReference>
<dbReference type="CDD" id="cd16380">
    <property type="entry name" value="YitT_C"/>
    <property type="match status" value="1"/>
</dbReference>
<keyword evidence="9" id="KW-1185">Reference proteome</keyword>